<dbReference type="Pfam" id="PF00026">
    <property type="entry name" value="Asp"/>
    <property type="match status" value="1"/>
</dbReference>
<sequence length="356" mass="37691">MSLKTLLFLIAAHIALADSSHALFYKTVNDETARNIASLKGRDIAGDDGPLVNKQGFWFSHFTVGASRDLEMLIDTGSSDAILNPGIYQASPASVDTKRQFRISYATTNPDGSGTLTASGHVYQDVITHRAANLTVSNQTLGDIKSPSSPATFPNDGLIGYAGQDASALRGSPFINSLCNKNLLTSCRFGLALKPDKTGSLHYGTVAKDTFTGALTTVPITSEWSVVGAVTLHGNPIITDAPVITDSGTTVIFGPTSKVRDLFEQAGIEAVQAESGVVNGYYNCSASPVVGFSFGDANFDIIPQAMAFAREGENCTATIHGTDAFGDNWLVGQAFFQGRYVDHNIEDGTMGFADLK</sequence>
<comment type="similarity">
    <text evidence="1">Belongs to the peptidase A1 family.</text>
</comment>
<dbReference type="InterPro" id="IPR033121">
    <property type="entry name" value="PEPTIDASE_A1"/>
</dbReference>
<dbReference type="AlphaFoldDB" id="A0A5C6GA79"/>
<dbReference type="EMBL" id="SBHS01000020">
    <property type="protein sequence ID" value="TWU73191.1"/>
    <property type="molecule type" value="Genomic_DNA"/>
</dbReference>
<evidence type="ECO:0000259" key="3">
    <source>
        <dbReference type="PROSITE" id="PS51767"/>
    </source>
</evidence>
<dbReference type="InterPro" id="IPR034164">
    <property type="entry name" value="Pepsin-like_dom"/>
</dbReference>
<dbReference type="PROSITE" id="PS51767">
    <property type="entry name" value="PEPTIDASE_A1"/>
    <property type="match status" value="1"/>
</dbReference>
<dbReference type="GO" id="GO:0006508">
    <property type="term" value="P:proteolysis"/>
    <property type="evidence" value="ECO:0007669"/>
    <property type="project" value="InterPro"/>
</dbReference>
<accession>A0A5C6GA79</accession>
<dbReference type="GO" id="GO:0004190">
    <property type="term" value="F:aspartic-type endopeptidase activity"/>
    <property type="evidence" value="ECO:0007669"/>
    <property type="project" value="InterPro"/>
</dbReference>
<evidence type="ECO:0000313" key="5">
    <source>
        <dbReference type="Proteomes" id="UP000317257"/>
    </source>
</evidence>
<dbReference type="PRINTS" id="PR00792">
    <property type="entry name" value="PEPSIN"/>
</dbReference>
<name>A0A5C6GA79_METRR</name>
<comment type="caution">
    <text evidence="4">The sequence shown here is derived from an EMBL/GenBank/DDBJ whole genome shotgun (WGS) entry which is preliminary data.</text>
</comment>
<dbReference type="InterPro" id="IPR021109">
    <property type="entry name" value="Peptidase_aspartic_dom_sf"/>
</dbReference>
<gene>
    <name evidence="4" type="ORF">ED733_004201</name>
</gene>
<dbReference type="InterPro" id="IPR001461">
    <property type="entry name" value="Aspartic_peptidase_A1"/>
</dbReference>
<feature type="domain" description="Peptidase A1" evidence="3">
    <location>
        <begin position="58"/>
        <end position="353"/>
    </location>
</feature>
<feature type="signal peptide" evidence="2">
    <location>
        <begin position="1"/>
        <end position="17"/>
    </location>
</feature>
<dbReference type="PANTHER" id="PTHR47966:SF57">
    <property type="entry name" value="PEPTIDASE A1 DOMAIN-CONTAINING PROTEIN"/>
    <property type="match status" value="1"/>
</dbReference>
<evidence type="ECO:0000256" key="2">
    <source>
        <dbReference type="SAM" id="SignalP"/>
    </source>
</evidence>
<dbReference type="Gene3D" id="2.40.70.10">
    <property type="entry name" value="Acid Proteases"/>
    <property type="match status" value="2"/>
</dbReference>
<evidence type="ECO:0000313" key="4">
    <source>
        <dbReference type="EMBL" id="TWU73191.1"/>
    </source>
</evidence>
<feature type="chain" id="PRO_5022949782" description="Peptidase A1 domain-containing protein" evidence="2">
    <location>
        <begin position="18"/>
        <end position="356"/>
    </location>
</feature>
<evidence type="ECO:0000256" key="1">
    <source>
        <dbReference type="ARBA" id="ARBA00007447"/>
    </source>
</evidence>
<organism evidence="4 5">
    <name type="scientific">Metarhizium rileyi (strain RCEF 4871)</name>
    <name type="common">Nomuraea rileyi</name>
    <dbReference type="NCBI Taxonomy" id="1649241"/>
    <lineage>
        <taxon>Eukaryota</taxon>
        <taxon>Fungi</taxon>
        <taxon>Dikarya</taxon>
        <taxon>Ascomycota</taxon>
        <taxon>Pezizomycotina</taxon>
        <taxon>Sordariomycetes</taxon>
        <taxon>Hypocreomycetidae</taxon>
        <taxon>Hypocreales</taxon>
        <taxon>Clavicipitaceae</taxon>
        <taxon>Metarhizium</taxon>
    </lineage>
</organism>
<reference evidence="5" key="1">
    <citation type="submission" date="2018-12" db="EMBL/GenBank/DDBJ databases">
        <title>The complete genome of Metarhizium rileyi, a key fungal pathogen of Lepidoptera.</title>
        <authorList>
            <person name="Binneck E."/>
            <person name="Lastra C.C.L."/>
            <person name="Sosa-Gomez D.R."/>
        </authorList>
    </citation>
    <scope>NUCLEOTIDE SEQUENCE [LARGE SCALE GENOMIC DNA]</scope>
    <source>
        <strain evidence="5">Cep018-CH2</strain>
    </source>
</reference>
<dbReference type="Proteomes" id="UP000317257">
    <property type="component" value="Unassembled WGS sequence"/>
</dbReference>
<proteinExistence type="inferred from homology"/>
<dbReference type="SUPFAM" id="SSF50630">
    <property type="entry name" value="Acid proteases"/>
    <property type="match status" value="1"/>
</dbReference>
<dbReference type="PANTHER" id="PTHR47966">
    <property type="entry name" value="BETA-SITE APP-CLEAVING ENZYME, ISOFORM A-RELATED"/>
    <property type="match status" value="1"/>
</dbReference>
<dbReference type="CDD" id="cd05471">
    <property type="entry name" value="pepsin_like"/>
    <property type="match status" value="1"/>
</dbReference>
<protein>
    <recommendedName>
        <fullName evidence="3">Peptidase A1 domain-containing protein</fullName>
    </recommendedName>
</protein>
<keyword evidence="2" id="KW-0732">Signal</keyword>